<evidence type="ECO:0000256" key="6">
    <source>
        <dbReference type="ARBA" id="ARBA00023458"/>
    </source>
</evidence>
<name>A0A9D1SWN1_9FIRM</name>
<dbReference type="GO" id="GO:0005524">
    <property type="term" value="F:ATP binding"/>
    <property type="evidence" value="ECO:0007669"/>
    <property type="project" value="UniProtKB-KW"/>
</dbReference>
<dbReference type="PANTHER" id="PTHR42749:SF1">
    <property type="entry name" value="CELL SHAPE-DETERMINING PROTEIN MREB"/>
    <property type="match status" value="1"/>
</dbReference>
<gene>
    <name evidence="7" type="ORF">IAC73_06395</name>
</gene>
<comment type="similarity">
    <text evidence="6">Belongs to the FtsA/MreB family.</text>
</comment>
<evidence type="ECO:0000256" key="3">
    <source>
        <dbReference type="ARBA" id="ARBA00022741"/>
    </source>
</evidence>
<dbReference type="GO" id="GO:0008360">
    <property type="term" value="P:regulation of cell shape"/>
    <property type="evidence" value="ECO:0007669"/>
    <property type="project" value="UniProtKB-KW"/>
</dbReference>
<dbReference type="Pfam" id="PF06723">
    <property type="entry name" value="MreB_Mbl"/>
    <property type="match status" value="1"/>
</dbReference>
<dbReference type="SUPFAM" id="SSF53067">
    <property type="entry name" value="Actin-like ATPase domain"/>
    <property type="match status" value="2"/>
</dbReference>
<accession>A0A9D1SWN1</accession>
<evidence type="ECO:0000256" key="2">
    <source>
        <dbReference type="ARBA" id="ARBA00022490"/>
    </source>
</evidence>
<proteinExistence type="inferred from homology"/>
<keyword evidence="5" id="KW-0133">Cell shape</keyword>
<comment type="subcellular location">
    <subcellularLocation>
        <location evidence="1">Cytoplasm</location>
    </subcellularLocation>
</comment>
<dbReference type="AlphaFoldDB" id="A0A9D1SWN1"/>
<dbReference type="InterPro" id="IPR056546">
    <property type="entry name" value="MreB_MamK-like"/>
</dbReference>
<dbReference type="GO" id="GO:0000902">
    <property type="term" value="P:cell morphogenesis"/>
    <property type="evidence" value="ECO:0007669"/>
    <property type="project" value="InterPro"/>
</dbReference>
<dbReference type="Proteomes" id="UP000886857">
    <property type="component" value="Unassembled WGS sequence"/>
</dbReference>
<sequence>MARIELAVDLGSKFITVCRKDVGLVLREPAVAVARKIKGGYEVEDVGYRAESIVSTALGGISVVEPVKEGAIADEDMFVQMLRLFLKRILPASAIPPRVSAVVAISCSMTGGDRRVVEKCFLKAGVKEVTLVESPLCLIAYTGSIGGLFVDMGGDKTEVAAVTNRGIACGATVNIAGDAFNSAIIDAAYTAYGVKIGEYTVEKLKKSALSFYLNDEGSYAVSGGGKDGAPRTVHVTAADMREAVLPLVNDIIDVIYDVMDKTPPELAAEINRKGIFITGGSSHIPGLIEYMEQAFELPLTPLYDAENCVSLGAMKFLDDKKLLGDLLGVKLD</sequence>
<dbReference type="GO" id="GO:0005737">
    <property type="term" value="C:cytoplasm"/>
    <property type="evidence" value="ECO:0007669"/>
    <property type="project" value="UniProtKB-SubCell"/>
</dbReference>
<dbReference type="PRINTS" id="PR01652">
    <property type="entry name" value="SHAPEPROTEIN"/>
</dbReference>
<protein>
    <submittedName>
        <fullName evidence="7">Rod shape-determining protein</fullName>
    </submittedName>
</protein>
<evidence type="ECO:0000256" key="4">
    <source>
        <dbReference type="ARBA" id="ARBA00022840"/>
    </source>
</evidence>
<dbReference type="InterPro" id="IPR043129">
    <property type="entry name" value="ATPase_NBD"/>
</dbReference>
<reference evidence="7" key="2">
    <citation type="journal article" date="2021" name="PeerJ">
        <title>Extensive microbial diversity within the chicken gut microbiome revealed by metagenomics and culture.</title>
        <authorList>
            <person name="Gilroy R."/>
            <person name="Ravi A."/>
            <person name="Getino M."/>
            <person name="Pursley I."/>
            <person name="Horton D.L."/>
            <person name="Alikhan N.F."/>
            <person name="Baker D."/>
            <person name="Gharbi K."/>
            <person name="Hall N."/>
            <person name="Watson M."/>
            <person name="Adriaenssens E.M."/>
            <person name="Foster-Nyarko E."/>
            <person name="Jarju S."/>
            <person name="Secka A."/>
            <person name="Antonio M."/>
            <person name="Oren A."/>
            <person name="Chaudhuri R.R."/>
            <person name="La Ragione R."/>
            <person name="Hildebrand F."/>
            <person name="Pallen M.J."/>
        </authorList>
    </citation>
    <scope>NUCLEOTIDE SEQUENCE</scope>
    <source>
        <strain evidence="7">10406</strain>
    </source>
</reference>
<organism evidence="7 8">
    <name type="scientific">Candidatus Limadaptatus stercoripullorum</name>
    <dbReference type="NCBI Taxonomy" id="2840846"/>
    <lineage>
        <taxon>Bacteria</taxon>
        <taxon>Bacillati</taxon>
        <taxon>Bacillota</taxon>
        <taxon>Clostridia</taxon>
        <taxon>Eubacteriales</taxon>
        <taxon>Candidatus Limadaptatus</taxon>
    </lineage>
</organism>
<dbReference type="PANTHER" id="PTHR42749">
    <property type="entry name" value="CELL SHAPE-DETERMINING PROTEIN MREB"/>
    <property type="match status" value="1"/>
</dbReference>
<dbReference type="EMBL" id="DVOE01000094">
    <property type="protein sequence ID" value="HIU99454.1"/>
    <property type="molecule type" value="Genomic_DNA"/>
</dbReference>
<evidence type="ECO:0000256" key="5">
    <source>
        <dbReference type="ARBA" id="ARBA00022960"/>
    </source>
</evidence>
<evidence type="ECO:0000256" key="1">
    <source>
        <dbReference type="ARBA" id="ARBA00004496"/>
    </source>
</evidence>
<comment type="caution">
    <text evidence="7">The sequence shown here is derived from an EMBL/GenBank/DDBJ whole genome shotgun (WGS) entry which is preliminary data.</text>
</comment>
<keyword evidence="2" id="KW-0963">Cytoplasm</keyword>
<evidence type="ECO:0000313" key="7">
    <source>
        <dbReference type="EMBL" id="HIU99454.1"/>
    </source>
</evidence>
<dbReference type="Gene3D" id="3.30.420.40">
    <property type="match status" value="2"/>
</dbReference>
<dbReference type="InterPro" id="IPR004753">
    <property type="entry name" value="MreB"/>
</dbReference>
<evidence type="ECO:0000313" key="8">
    <source>
        <dbReference type="Proteomes" id="UP000886857"/>
    </source>
</evidence>
<reference evidence="7" key="1">
    <citation type="submission" date="2020-10" db="EMBL/GenBank/DDBJ databases">
        <authorList>
            <person name="Gilroy R."/>
        </authorList>
    </citation>
    <scope>NUCLEOTIDE SEQUENCE</scope>
    <source>
        <strain evidence="7">10406</strain>
    </source>
</reference>
<keyword evidence="4" id="KW-0067">ATP-binding</keyword>
<keyword evidence="3" id="KW-0547">Nucleotide-binding</keyword>